<evidence type="ECO:0000313" key="3">
    <source>
        <dbReference type="EMBL" id="PUV21623.1"/>
    </source>
</evidence>
<reference evidence="3 4" key="1">
    <citation type="submission" date="2018-04" db="EMBL/GenBank/DDBJ databases">
        <title>Sphingobacterium sp. M46 Genome.</title>
        <authorList>
            <person name="Cheng J."/>
            <person name="Li Y."/>
        </authorList>
    </citation>
    <scope>NUCLEOTIDE SEQUENCE [LARGE SCALE GENOMIC DNA]</scope>
    <source>
        <strain evidence="3 4">M46</strain>
    </source>
</reference>
<name>A0A363NLI1_9SPHI</name>
<feature type="signal peptide" evidence="2">
    <location>
        <begin position="1"/>
        <end position="25"/>
    </location>
</feature>
<feature type="chain" id="PRO_5016769486" evidence="2">
    <location>
        <begin position="26"/>
        <end position="162"/>
    </location>
</feature>
<keyword evidence="4" id="KW-1185">Reference proteome</keyword>
<sequence length="162" mass="18220">MWVKVNILLVICILGLFLAPSPVFACHLSPEKTKQEDKKSCCSEKEPYVNAADKGEGIKDTDKGQDSHHARNNGDIKDIEGKDCCKDKSEGSPTTQDHGDDCTKNCGEMSCRTSTQYNPIIPFYETDLILLFDTDHLKLYTLYKQSFCSDAYFSIWQPPKIA</sequence>
<evidence type="ECO:0000313" key="4">
    <source>
        <dbReference type="Proteomes" id="UP000250831"/>
    </source>
</evidence>
<keyword evidence="2" id="KW-0732">Signal</keyword>
<evidence type="ECO:0000256" key="2">
    <source>
        <dbReference type="SAM" id="SignalP"/>
    </source>
</evidence>
<dbReference type="RefSeq" id="WP_108636448.1">
    <property type="nucleotide sequence ID" value="NZ_QCXX01000009.1"/>
</dbReference>
<dbReference type="AlphaFoldDB" id="A0A363NLI1"/>
<accession>A0A363NLI1</accession>
<proteinExistence type="predicted"/>
<feature type="region of interest" description="Disordered" evidence="1">
    <location>
        <begin position="53"/>
        <end position="81"/>
    </location>
</feature>
<organism evidence="3 4">
    <name type="scientific">Sphingobacterium athyrii</name>
    <dbReference type="NCBI Taxonomy" id="2152717"/>
    <lineage>
        <taxon>Bacteria</taxon>
        <taxon>Pseudomonadati</taxon>
        <taxon>Bacteroidota</taxon>
        <taxon>Sphingobacteriia</taxon>
        <taxon>Sphingobacteriales</taxon>
        <taxon>Sphingobacteriaceae</taxon>
        <taxon>Sphingobacterium</taxon>
    </lineage>
</organism>
<dbReference type="Proteomes" id="UP000250831">
    <property type="component" value="Unassembled WGS sequence"/>
</dbReference>
<protein>
    <submittedName>
        <fullName evidence="3">Uncharacterized protein</fullName>
    </submittedName>
</protein>
<dbReference type="EMBL" id="QCXX01000009">
    <property type="protein sequence ID" value="PUV21623.1"/>
    <property type="molecule type" value="Genomic_DNA"/>
</dbReference>
<comment type="caution">
    <text evidence="3">The sequence shown here is derived from an EMBL/GenBank/DDBJ whole genome shotgun (WGS) entry which is preliminary data.</text>
</comment>
<evidence type="ECO:0000256" key="1">
    <source>
        <dbReference type="SAM" id="MobiDB-lite"/>
    </source>
</evidence>
<gene>
    <name evidence="3" type="ORF">DCO56_25080</name>
</gene>
<dbReference type="OrthoDB" id="713940at2"/>